<dbReference type="EMBL" id="RAQM01000009">
    <property type="protein sequence ID" value="RKF03560.1"/>
    <property type="molecule type" value="Genomic_DNA"/>
</dbReference>
<organism evidence="1 2">
    <name type="scientific">Tenacibaculum lutimaris</name>
    <dbReference type="NCBI Taxonomy" id="285258"/>
    <lineage>
        <taxon>Bacteria</taxon>
        <taxon>Pseudomonadati</taxon>
        <taxon>Bacteroidota</taxon>
        <taxon>Flavobacteriia</taxon>
        <taxon>Flavobacteriales</taxon>
        <taxon>Flavobacteriaceae</taxon>
        <taxon>Tenacibaculum</taxon>
    </lineage>
</organism>
<gene>
    <name evidence="1" type="ORF">C8N26_1949</name>
</gene>
<protein>
    <recommendedName>
        <fullName evidence="3">TonB-dependent receptor-like protein</fullName>
    </recommendedName>
</protein>
<dbReference type="RefSeq" id="WP_120187093.1">
    <property type="nucleotide sequence ID" value="NZ_RAQM01000009.1"/>
</dbReference>
<keyword evidence="2" id="KW-1185">Reference proteome</keyword>
<dbReference type="AlphaFoldDB" id="A0A420E0F6"/>
<evidence type="ECO:0000313" key="1">
    <source>
        <dbReference type="EMBL" id="RKF03560.1"/>
    </source>
</evidence>
<proteinExistence type="predicted"/>
<reference evidence="1 2" key="1">
    <citation type="submission" date="2018-09" db="EMBL/GenBank/DDBJ databases">
        <title>Genomic Encyclopedia of Archaeal and Bacterial Type Strains, Phase II (KMG-II): from individual species to whole genera.</title>
        <authorList>
            <person name="Goeker M."/>
        </authorList>
    </citation>
    <scope>NUCLEOTIDE SEQUENCE [LARGE SCALE GENOMIC DNA]</scope>
    <source>
        <strain evidence="1 2">DSM 16505</strain>
    </source>
</reference>
<sequence length="558" mass="64773">MKKIISIIFVFLTQFTEAQQQEGSFKKNIEKFPSEKIYLHNNNDFLLTGDRLLYSIHCFNNLNRYSFYSKVAYIELIDKNNKSLVKQSISLKNGHGNGDIFINTNLETGTYKLVSYTQWMLNRSNVFSKDIFIVNPFSNKLSTTDSIVDMNNSNKLSDSLIIRTNIDNLITSSPKSSYSKREKVSLKLTNEFSKLKGHFSVSIRKKLNFSLPKNNTNNIYIKQKEKLYLPELRGTLIEGRLVSKSPNVSVSNINISLSHKNINLPISALTNKEGKFYFNINTPNTKNLLIQVHDKNKKHFKVIIDSKNHFKPNFDTFTNLYFNDSVIKTIQRRSIYSQIENAFFSVKGNKIINDLNKNTLLSNKGTTYLLDEYKRFKTVNETFIEVIPNAGFNRNGKNHELNILDPEAYKDLKLLPSLVIIDGFIIDNHEDLMNFDPNKIKSISIIKDKYLYGNAIYQGIAIVKTFKNNFNSQNTHTHLFQIEPIQHKKTYFFQDSINSNNKRIPDFRTQLFWNPNFNLKNKEIIFFTSDIVGEYEVNLKGYTNTGNFVSYKHSFFVN</sequence>
<evidence type="ECO:0008006" key="3">
    <source>
        <dbReference type="Google" id="ProtNLM"/>
    </source>
</evidence>
<evidence type="ECO:0000313" key="2">
    <source>
        <dbReference type="Proteomes" id="UP000285780"/>
    </source>
</evidence>
<accession>A0A420E0F6</accession>
<dbReference type="Proteomes" id="UP000285780">
    <property type="component" value="Unassembled WGS sequence"/>
</dbReference>
<comment type="caution">
    <text evidence="1">The sequence shown here is derived from an EMBL/GenBank/DDBJ whole genome shotgun (WGS) entry which is preliminary data.</text>
</comment>
<name>A0A420E0F6_9FLAO</name>